<dbReference type="RefSeq" id="WP_093606285.1">
    <property type="nucleotide sequence ID" value="NZ_FOYL01000024.1"/>
</dbReference>
<sequence>MPSSDVNWASVAGLRAAATRLAEEAGRFNDVVSRLYAKVNSTVVNPETFGDDKGGREFFAKWDQDFRQWDEGVRAVSGSVRATADGVDGMADAVDKTDKVTTTMAGDLDKVTSPGSSPGLNGIPPLPPPPLPGGAGGGGGSTGGHFGRR</sequence>
<dbReference type="Proteomes" id="UP000198583">
    <property type="component" value="Unassembled WGS sequence"/>
</dbReference>
<protein>
    <recommendedName>
        <fullName evidence="4">Excreted virulence factor EspC, type VII ESX diderm</fullName>
    </recommendedName>
</protein>
<proteinExistence type="predicted"/>
<keyword evidence="3" id="KW-1185">Reference proteome</keyword>
<dbReference type="Gene3D" id="1.10.287.1060">
    <property type="entry name" value="ESAT-6-like"/>
    <property type="match status" value="1"/>
</dbReference>
<feature type="region of interest" description="Disordered" evidence="1">
    <location>
        <begin position="104"/>
        <end position="149"/>
    </location>
</feature>
<gene>
    <name evidence="2" type="ORF">SAMN04488564_1242</name>
</gene>
<dbReference type="OrthoDB" id="9831772at2"/>
<reference evidence="3" key="1">
    <citation type="submission" date="2016-10" db="EMBL/GenBank/DDBJ databases">
        <authorList>
            <person name="Varghese N."/>
            <person name="Submissions S."/>
        </authorList>
    </citation>
    <scope>NUCLEOTIDE SEQUENCE [LARGE SCALE GENOMIC DNA]</scope>
    <source>
        <strain evidence="3">DSM 44232</strain>
    </source>
</reference>
<dbReference type="AlphaFoldDB" id="A0A1I6FIZ2"/>
<organism evidence="2 3">
    <name type="scientific">Lentzea waywayandensis</name>
    <dbReference type="NCBI Taxonomy" id="84724"/>
    <lineage>
        <taxon>Bacteria</taxon>
        <taxon>Bacillati</taxon>
        <taxon>Actinomycetota</taxon>
        <taxon>Actinomycetes</taxon>
        <taxon>Pseudonocardiales</taxon>
        <taxon>Pseudonocardiaceae</taxon>
        <taxon>Lentzea</taxon>
    </lineage>
</organism>
<feature type="compositionally biased region" description="Gly residues" evidence="1">
    <location>
        <begin position="133"/>
        <end position="149"/>
    </location>
</feature>
<name>A0A1I6FIZ2_9PSEU</name>
<dbReference type="EMBL" id="FOYL01000024">
    <property type="protein sequence ID" value="SFR29909.1"/>
    <property type="molecule type" value="Genomic_DNA"/>
</dbReference>
<feature type="compositionally biased region" description="Low complexity" evidence="1">
    <location>
        <begin position="113"/>
        <end position="123"/>
    </location>
</feature>
<evidence type="ECO:0000313" key="3">
    <source>
        <dbReference type="Proteomes" id="UP000198583"/>
    </source>
</evidence>
<accession>A0A1I6FIZ2</accession>
<dbReference type="STRING" id="84724.SAMN04488564_1242"/>
<evidence type="ECO:0008006" key="4">
    <source>
        <dbReference type="Google" id="ProtNLM"/>
    </source>
</evidence>
<evidence type="ECO:0000256" key="1">
    <source>
        <dbReference type="SAM" id="MobiDB-lite"/>
    </source>
</evidence>
<evidence type="ECO:0000313" key="2">
    <source>
        <dbReference type="EMBL" id="SFR29909.1"/>
    </source>
</evidence>